<comment type="subcellular location">
    <subcellularLocation>
        <location evidence="1">Membrane</location>
        <topology evidence="1">Single-pass membrane protein</topology>
    </subcellularLocation>
</comment>
<dbReference type="EMBL" id="PKPP01000015">
    <property type="protein sequence ID" value="PWA99535.1"/>
    <property type="molecule type" value="Genomic_DNA"/>
</dbReference>
<evidence type="ECO:0000313" key="6">
    <source>
        <dbReference type="Proteomes" id="UP000245207"/>
    </source>
</evidence>
<protein>
    <submittedName>
        <fullName evidence="5">Protein kinase-like domain-containing protein</fullName>
    </submittedName>
</protein>
<evidence type="ECO:0000256" key="2">
    <source>
        <dbReference type="ARBA" id="ARBA00022729"/>
    </source>
</evidence>
<sequence>MKIFQAYHFLQLVIFLSLTAATSVAAQKYAKPGCKDTCGNNLVIPYPFGIGENCSVNKWYTVECNASKPYLSALNHLEVVGVDLVNQTVTVNIMQKISDCSRTESVDLGSTPFLYSRSQNKFVVQGCGHAVMMDDHGSVLAGCSSICSNDATTVTDRNKCFGIGCCEATITHYIKSYNMNLTGLESLGGDGPCGFAHLVDKNYSYVEGSSSSYVKTSLLWTLSDHDFDQKRCDYTEDRLSVDLGNGTSISSWKCSYPYGPMLGNPYVEDGLELGM</sequence>
<evidence type="ECO:0000313" key="5">
    <source>
        <dbReference type="EMBL" id="PWA99535.1"/>
    </source>
</evidence>
<keyword evidence="6" id="KW-1185">Reference proteome</keyword>
<feature type="domain" description="Wall-associated receptor kinase galacturonan-binding" evidence="4">
    <location>
        <begin position="34"/>
        <end position="92"/>
    </location>
</feature>
<reference evidence="5 6" key="1">
    <citation type="journal article" date="2018" name="Mol. Plant">
        <title>The genome of Artemisia annua provides insight into the evolution of Asteraceae family and artemisinin biosynthesis.</title>
        <authorList>
            <person name="Shen Q."/>
            <person name="Zhang L."/>
            <person name="Liao Z."/>
            <person name="Wang S."/>
            <person name="Yan T."/>
            <person name="Shi P."/>
            <person name="Liu M."/>
            <person name="Fu X."/>
            <person name="Pan Q."/>
            <person name="Wang Y."/>
            <person name="Lv Z."/>
            <person name="Lu X."/>
            <person name="Zhang F."/>
            <person name="Jiang W."/>
            <person name="Ma Y."/>
            <person name="Chen M."/>
            <person name="Hao X."/>
            <person name="Li L."/>
            <person name="Tang Y."/>
            <person name="Lv G."/>
            <person name="Zhou Y."/>
            <person name="Sun X."/>
            <person name="Brodelius P.E."/>
            <person name="Rose J.K.C."/>
            <person name="Tang K."/>
        </authorList>
    </citation>
    <scope>NUCLEOTIDE SEQUENCE [LARGE SCALE GENOMIC DNA]</scope>
    <source>
        <strain evidence="6">cv. Huhao1</strain>
        <tissue evidence="5">Leaf</tissue>
    </source>
</reference>
<accession>A0A2U1QNE9</accession>
<gene>
    <name evidence="5" type="ORF">CTI12_AA005330</name>
</gene>
<dbReference type="OrthoDB" id="4062651at2759"/>
<evidence type="ECO:0000256" key="1">
    <source>
        <dbReference type="ARBA" id="ARBA00004167"/>
    </source>
</evidence>
<dbReference type="STRING" id="35608.A0A2U1QNE9"/>
<feature type="chain" id="PRO_5015583240" evidence="3">
    <location>
        <begin position="27"/>
        <end position="275"/>
    </location>
</feature>
<dbReference type="GO" id="GO:0030247">
    <property type="term" value="F:polysaccharide binding"/>
    <property type="evidence" value="ECO:0007669"/>
    <property type="project" value="InterPro"/>
</dbReference>
<comment type="caution">
    <text evidence="5">The sequence shown here is derived from an EMBL/GenBank/DDBJ whole genome shotgun (WGS) entry which is preliminary data.</text>
</comment>
<dbReference type="PANTHER" id="PTHR33491">
    <property type="entry name" value="OSJNBA0016N04.9 PROTEIN"/>
    <property type="match status" value="1"/>
</dbReference>
<evidence type="ECO:0000256" key="3">
    <source>
        <dbReference type="SAM" id="SignalP"/>
    </source>
</evidence>
<dbReference type="AlphaFoldDB" id="A0A2U1QNE9"/>
<keyword evidence="5" id="KW-0808">Transferase</keyword>
<dbReference type="GO" id="GO:0016020">
    <property type="term" value="C:membrane"/>
    <property type="evidence" value="ECO:0007669"/>
    <property type="project" value="UniProtKB-SubCell"/>
</dbReference>
<dbReference type="Proteomes" id="UP000245207">
    <property type="component" value="Unassembled WGS sequence"/>
</dbReference>
<dbReference type="InterPro" id="IPR025287">
    <property type="entry name" value="WAK_GUB"/>
</dbReference>
<name>A0A2U1QNE9_ARTAN</name>
<keyword evidence="2 3" id="KW-0732">Signal</keyword>
<keyword evidence="5" id="KW-0418">Kinase</keyword>
<proteinExistence type="predicted"/>
<organism evidence="5 6">
    <name type="scientific">Artemisia annua</name>
    <name type="common">Sweet wormwood</name>
    <dbReference type="NCBI Taxonomy" id="35608"/>
    <lineage>
        <taxon>Eukaryota</taxon>
        <taxon>Viridiplantae</taxon>
        <taxon>Streptophyta</taxon>
        <taxon>Embryophyta</taxon>
        <taxon>Tracheophyta</taxon>
        <taxon>Spermatophyta</taxon>
        <taxon>Magnoliopsida</taxon>
        <taxon>eudicotyledons</taxon>
        <taxon>Gunneridae</taxon>
        <taxon>Pentapetalae</taxon>
        <taxon>asterids</taxon>
        <taxon>campanulids</taxon>
        <taxon>Asterales</taxon>
        <taxon>Asteraceae</taxon>
        <taxon>Asteroideae</taxon>
        <taxon>Anthemideae</taxon>
        <taxon>Artemisiinae</taxon>
        <taxon>Artemisia</taxon>
    </lineage>
</organism>
<evidence type="ECO:0000259" key="4">
    <source>
        <dbReference type="Pfam" id="PF13947"/>
    </source>
</evidence>
<dbReference type="GO" id="GO:0016301">
    <property type="term" value="F:kinase activity"/>
    <property type="evidence" value="ECO:0007669"/>
    <property type="project" value="UniProtKB-KW"/>
</dbReference>
<dbReference type="Pfam" id="PF13947">
    <property type="entry name" value="GUB_WAK_bind"/>
    <property type="match status" value="1"/>
</dbReference>
<feature type="signal peptide" evidence="3">
    <location>
        <begin position="1"/>
        <end position="26"/>
    </location>
</feature>